<dbReference type="InterPro" id="IPR011032">
    <property type="entry name" value="GroES-like_sf"/>
</dbReference>
<keyword evidence="8" id="KW-1185">Reference proteome</keyword>
<dbReference type="InterPro" id="IPR020843">
    <property type="entry name" value="ER"/>
</dbReference>
<dbReference type="Pfam" id="PF00107">
    <property type="entry name" value="ADH_zinc_N"/>
    <property type="match status" value="1"/>
</dbReference>
<dbReference type="PANTHER" id="PTHR42683">
    <property type="entry name" value="ALDEHYDE REDUCTASE"/>
    <property type="match status" value="1"/>
</dbReference>
<evidence type="ECO:0000313" key="8">
    <source>
        <dbReference type="Proteomes" id="UP000268162"/>
    </source>
</evidence>
<name>A0A4P9ZSW5_9FUNG</name>
<keyword evidence="4" id="KW-0560">Oxidoreductase</keyword>
<dbReference type="InterPro" id="IPR002328">
    <property type="entry name" value="ADH_Zn_CS"/>
</dbReference>
<dbReference type="GO" id="GO:0016616">
    <property type="term" value="F:oxidoreductase activity, acting on the CH-OH group of donors, NAD or NADP as acceptor"/>
    <property type="evidence" value="ECO:0007669"/>
    <property type="project" value="InterPro"/>
</dbReference>
<dbReference type="InterPro" id="IPR036291">
    <property type="entry name" value="NAD(P)-bd_dom_sf"/>
</dbReference>
<evidence type="ECO:0000256" key="4">
    <source>
        <dbReference type="ARBA" id="ARBA00023002"/>
    </source>
</evidence>
<comment type="similarity">
    <text evidence="5">Belongs to the zinc-containing alcohol dehydrogenase family.</text>
</comment>
<organism evidence="7 8">
    <name type="scientific">Dimargaris cristalligena</name>
    <dbReference type="NCBI Taxonomy" id="215637"/>
    <lineage>
        <taxon>Eukaryota</taxon>
        <taxon>Fungi</taxon>
        <taxon>Fungi incertae sedis</taxon>
        <taxon>Zoopagomycota</taxon>
        <taxon>Kickxellomycotina</taxon>
        <taxon>Dimargaritomycetes</taxon>
        <taxon>Dimargaritales</taxon>
        <taxon>Dimargaritaceae</taxon>
        <taxon>Dimargaris</taxon>
    </lineage>
</organism>
<keyword evidence="2 5" id="KW-0479">Metal-binding</keyword>
<dbReference type="Proteomes" id="UP000268162">
    <property type="component" value="Unassembled WGS sequence"/>
</dbReference>
<feature type="domain" description="Enoyl reductase (ER)" evidence="6">
    <location>
        <begin position="9"/>
        <end position="341"/>
    </location>
</feature>
<dbReference type="Gene3D" id="3.40.50.720">
    <property type="entry name" value="NAD(P)-binding Rossmann-like Domain"/>
    <property type="match status" value="1"/>
</dbReference>
<dbReference type="STRING" id="215637.A0A4P9ZSW5"/>
<dbReference type="InterPro" id="IPR047109">
    <property type="entry name" value="CAD-like"/>
</dbReference>
<protein>
    <submittedName>
        <fullName evidence="7">Putative mannitol dehydrogenase</fullName>
    </submittedName>
</protein>
<dbReference type="EMBL" id="ML002629">
    <property type="protein sequence ID" value="RKP36583.1"/>
    <property type="molecule type" value="Genomic_DNA"/>
</dbReference>
<accession>A0A4P9ZSW5</accession>
<dbReference type="InterPro" id="IPR013154">
    <property type="entry name" value="ADH-like_N"/>
</dbReference>
<evidence type="ECO:0000256" key="1">
    <source>
        <dbReference type="ARBA" id="ARBA00001947"/>
    </source>
</evidence>
<dbReference type="PROSITE" id="PS00065">
    <property type="entry name" value="D_2_HYDROXYACID_DH_1"/>
    <property type="match status" value="1"/>
</dbReference>
<dbReference type="Gene3D" id="3.90.180.10">
    <property type="entry name" value="Medium-chain alcohol dehydrogenases, catalytic domain"/>
    <property type="match status" value="1"/>
</dbReference>
<evidence type="ECO:0000313" key="7">
    <source>
        <dbReference type="EMBL" id="RKP36583.1"/>
    </source>
</evidence>
<evidence type="ECO:0000256" key="3">
    <source>
        <dbReference type="ARBA" id="ARBA00022833"/>
    </source>
</evidence>
<evidence type="ECO:0000256" key="5">
    <source>
        <dbReference type="RuleBase" id="RU361277"/>
    </source>
</evidence>
<evidence type="ECO:0000259" key="6">
    <source>
        <dbReference type="SMART" id="SM00829"/>
    </source>
</evidence>
<evidence type="ECO:0000256" key="2">
    <source>
        <dbReference type="ARBA" id="ARBA00022723"/>
    </source>
</evidence>
<dbReference type="InterPro" id="IPR029752">
    <property type="entry name" value="D-isomer_DH_CS1"/>
</dbReference>
<dbReference type="AlphaFoldDB" id="A0A4P9ZSW5"/>
<comment type="cofactor">
    <cofactor evidence="1 5">
        <name>Zn(2+)</name>
        <dbReference type="ChEBI" id="CHEBI:29105"/>
    </cofactor>
</comment>
<keyword evidence="3 5" id="KW-0862">Zinc</keyword>
<dbReference type="InterPro" id="IPR013149">
    <property type="entry name" value="ADH-like_C"/>
</dbReference>
<reference evidence="8" key="1">
    <citation type="journal article" date="2018" name="Nat. Microbiol.">
        <title>Leveraging single-cell genomics to expand the fungal tree of life.</title>
        <authorList>
            <person name="Ahrendt S.R."/>
            <person name="Quandt C.A."/>
            <person name="Ciobanu D."/>
            <person name="Clum A."/>
            <person name="Salamov A."/>
            <person name="Andreopoulos B."/>
            <person name="Cheng J.F."/>
            <person name="Woyke T."/>
            <person name="Pelin A."/>
            <person name="Henrissat B."/>
            <person name="Reynolds N.K."/>
            <person name="Benny G.L."/>
            <person name="Smith M.E."/>
            <person name="James T.Y."/>
            <person name="Grigoriev I.V."/>
        </authorList>
    </citation>
    <scope>NUCLEOTIDE SEQUENCE [LARGE SCALE GENOMIC DNA]</scope>
    <source>
        <strain evidence="8">RSA 468</strain>
    </source>
</reference>
<dbReference type="SUPFAM" id="SSF50129">
    <property type="entry name" value="GroES-like"/>
    <property type="match status" value="1"/>
</dbReference>
<sequence length="343" mass="37256">MISGYAAMGKNQPLVPWQYKSRPLGPNDIEIKIDHCGICGSDIHTIDSGWGPTQYPVIVGHEIVGRVVAKGAEVQDHAIGDLVGVGAQVFSCQKPDCKNCRRGHDVQCSHAVYTYNKPYPDGERSKGGYADAVRVDANYAFSIPTAIDPREAAPLLCAGITVFTPMLHYKFKTGDRVGIVGIGGLGHLAVQFAKAFGVSVTAFTTSETKREECVKLGATQVVNLRDAEQSKTASQSLDYLIVTTNSPHTDWAQLISFMDVYGLIVLLAAPETELKLKPLSFLANNVGIVGSLIGGIKEVRAMLDFAAEHNVRPWIETLPMDQCNEGIQRVRDGKVRYRVVLSN</sequence>
<dbReference type="SUPFAM" id="SSF51735">
    <property type="entry name" value="NAD(P)-binding Rossmann-fold domains"/>
    <property type="match status" value="1"/>
</dbReference>
<dbReference type="PROSITE" id="PS00059">
    <property type="entry name" value="ADH_ZINC"/>
    <property type="match status" value="1"/>
</dbReference>
<dbReference type="CDD" id="cd05283">
    <property type="entry name" value="CAD1"/>
    <property type="match status" value="1"/>
</dbReference>
<dbReference type="Pfam" id="PF08240">
    <property type="entry name" value="ADH_N"/>
    <property type="match status" value="1"/>
</dbReference>
<proteinExistence type="inferred from homology"/>
<dbReference type="GO" id="GO:0008270">
    <property type="term" value="F:zinc ion binding"/>
    <property type="evidence" value="ECO:0007669"/>
    <property type="project" value="InterPro"/>
</dbReference>
<dbReference type="SMART" id="SM00829">
    <property type="entry name" value="PKS_ER"/>
    <property type="match status" value="1"/>
</dbReference>
<gene>
    <name evidence="7" type="ORF">BJ085DRAFT_13958</name>
</gene>
<dbReference type="FunFam" id="3.40.50.720:FF:000022">
    <property type="entry name" value="Cinnamyl alcohol dehydrogenase"/>
    <property type="match status" value="1"/>
</dbReference>